<dbReference type="PANTHER" id="PTHR13384">
    <property type="entry name" value="G PATCH DOMAIN-CONTAINING PROTEIN 1"/>
    <property type="match status" value="1"/>
</dbReference>
<reference evidence="3" key="1">
    <citation type="journal article" date="2020" name="Stud. Mycol.">
        <title>101 Dothideomycetes genomes: a test case for predicting lifestyles and emergence of pathogens.</title>
        <authorList>
            <person name="Haridas S."/>
            <person name="Albert R."/>
            <person name="Binder M."/>
            <person name="Bloem J."/>
            <person name="Labutti K."/>
            <person name="Salamov A."/>
            <person name="Andreopoulos B."/>
            <person name="Baker S."/>
            <person name="Barry K."/>
            <person name="Bills G."/>
            <person name="Bluhm B."/>
            <person name="Cannon C."/>
            <person name="Castanera R."/>
            <person name="Culley D."/>
            <person name="Daum C."/>
            <person name="Ezra D."/>
            <person name="Gonzalez J."/>
            <person name="Henrissat B."/>
            <person name="Kuo A."/>
            <person name="Liang C."/>
            <person name="Lipzen A."/>
            <person name="Lutzoni F."/>
            <person name="Magnuson J."/>
            <person name="Mondo S."/>
            <person name="Nolan M."/>
            <person name="Ohm R."/>
            <person name="Pangilinan J."/>
            <person name="Park H.-J."/>
            <person name="Ramirez L."/>
            <person name="Alfaro M."/>
            <person name="Sun H."/>
            <person name="Tritt A."/>
            <person name="Yoshinaga Y."/>
            <person name="Zwiers L.-H."/>
            <person name="Turgeon B."/>
            <person name="Goodwin S."/>
            <person name="Spatafora J."/>
            <person name="Crous P."/>
            <person name="Grigoriev I."/>
        </authorList>
    </citation>
    <scope>NUCLEOTIDE SEQUENCE</scope>
    <source>
        <strain evidence="3">CBS 101060</strain>
    </source>
</reference>
<dbReference type="Proteomes" id="UP000799429">
    <property type="component" value="Unassembled WGS sequence"/>
</dbReference>
<dbReference type="PANTHER" id="PTHR13384:SF19">
    <property type="entry name" value="G PATCH DOMAIN-CONTAINING PROTEIN 1"/>
    <property type="match status" value="1"/>
</dbReference>
<dbReference type="Pfam" id="PF07713">
    <property type="entry name" value="DUF1604"/>
    <property type="match status" value="1"/>
</dbReference>
<gene>
    <name evidence="3" type="ORF">M501DRAFT_998851</name>
</gene>
<dbReference type="InterPro" id="IPR011666">
    <property type="entry name" value="DUF1604"/>
</dbReference>
<keyword evidence="4" id="KW-1185">Reference proteome</keyword>
<feature type="region of interest" description="Disordered" evidence="1">
    <location>
        <begin position="554"/>
        <end position="581"/>
    </location>
</feature>
<feature type="compositionally biased region" description="Basic and acidic residues" evidence="1">
    <location>
        <begin position="447"/>
        <end position="457"/>
    </location>
</feature>
<evidence type="ECO:0000313" key="3">
    <source>
        <dbReference type="EMBL" id="KAF2842519.1"/>
    </source>
</evidence>
<comment type="caution">
    <text evidence="3">The sequence shown here is derived from an EMBL/GenBank/DDBJ whole genome shotgun (WGS) entry which is preliminary data.</text>
</comment>
<protein>
    <submittedName>
        <fullName evidence="3">DUF1604-domain-containing protein</fullName>
    </submittedName>
</protein>
<dbReference type="AlphaFoldDB" id="A0A9P4VWA6"/>
<dbReference type="Pfam" id="PF26093">
    <property type="entry name" value="HTH_TGH"/>
    <property type="match status" value="1"/>
</dbReference>
<evidence type="ECO:0000313" key="4">
    <source>
        <dbReference type="Proteomes" id="UP000799429"/>
    </source>
</evidence>
<evidence type="ECO:0000256" key="1">
    <source>
        <dbReference type="SAM" id="MobiDB-lite"/>
    </source>
</evidence>
<dbReference type="InterPro" id="IPR000467">
    <property type="entry name" value="G_patch_dom"/>
</dbReference>
<accession>A0A9P4VWA6</accession>
<feature type="region of interest" description="Disordered" evidence="1">
    <location>
        <begin position="618"/>
        <end position="640"/>
    </location>
</feature>
<dbReference type="GO" id="GO:0006397">
    <property type="term" value="P:mRNA processing"/>
    <property type="evidence" value="ECO:0007669"/>
    <property type="project" value="InterPro"/>
</dbReference>
<feature type="compositionally biased region" description="Pro residues" evidence="1">
    <location>
        <begin position="357"/>
        <end position="366"/>
    </location>
</feature>
<dbReference type="EMBL" id="MU006090">
    <property type="protein sequence ID" value="KAF2842519.1"/>
    <property type="molecule type" value="Genomic_DNA"/>
</dbReference>
<proteinExistence type="predicted"/>
<feature type="domain" description="G-patch" evidence="2">
    <location>
        <begin position="151"/>
        <end position="221"/>
    </location>
</feature>
<feature type="region of interest" description="Disordered" evidence="1">
    <location>
        <begin position="82"/>
        <end position="109"/>
    </location>
</feature>
<organism evidence="3 4">
    <name type="scientific">Patellaria atrata CBS 101060</name>
    <dbReference type="NCBI Taxonomy" id="1346257"/>
    <lineage>
        <taxon>Eukaryota</taxon>
        <taxon>Fungi</taxon>
        <taxon>Dikarya</taxon>
        <taxon>Ascomycota</taxon>
        <taxon>Pezizomycotina</taxon>
        <taxon>Dothideomycetes</taxon>
        <taxon>Dothideomycetes incertae sedis</taxon>
        <taxon>Patellariales</taxon>
        <taxon>Patellariaceae</taxon>
        <taxon>Patellaria</taxon>
    </lineage>
</organism>
<sequence length="713" mass="78490">MASKRSRTAYEADLQRQESPYAFYGTPLPPLDSSARDDGSYVPIWKQEVTDERGRKRLHGAFTGGFSAGYFNSVGSKEGWTPSTFVSSRTNRHQDQKSRQQKPEDFMDEEDLAEQAEAEKLQTADSFAALGSTENDTKRRHILMDIARTSGVTMGVNLLQKMGWRQGQGVGPRVRRKACLDDTTGENGEPDRETHLFAPENSPMISFNRKNDQKGLGFASEGSLKRLDDGKKNLEDGRDDIDPIMSIKTTSLFKKPKARKSGFGVGILNDTGSDDEDPYEIGPKLSYKRVLGPEKKPKKVVSKAAANPLLATRPTFVSKKSLNHKLTNGFRKCRDGRLPLDGFVLSTRSSLQSENEYPPPKVPPDWKPSKATTSPDAATKSSTPSYQSTKDAAKASTLNPTARAALLGESPLPGKSVFDFLSPATRNKLASATGRSDLPPAKSEAPPSEHRKTEEQKQADLWALVPQLDKETADAALKRGWMLYADDLEKRERYRAFLELKARTDGVKRGREMLPRRAPRASEQGWVSELREFAQAAMVFKPVSGAMASRFTTSTAGALDPGSGKEGGPELLSTPKKVEDPAEEAARMGMYGHMTRRVERWYPTRLLCKRFNVKPPAHVMSDTGKEGNEAGEGRHNPNKTDVISQMDVEQLVKGSLKNLEVSSAGAHEGAKTIPVQAPQRMAVVDVERNEALEGEKAGDDLFRAVFGSDDEDD</sequence>
<dbReference type="GO" id="GO:0003723">
    <property type="term" value="F:RNA binding"/>
    <property type="evidence" value="ECO:0007669"/>
    <property type="project" value="TreeGrafter"/>
</dbReference>
<dbReference type="Pfam" id="PF01585">
    <property type="entry name" value="G-patch"/>
    <property type="match status" value="1"/>
</dbReference>
<feature type="compositionally biased region" description="Basic and acidic residues" evidence="1">
    <location>
        <begin position="623"/>
        <end position="635"/>
    </location>
</feature>
<dbReference type="PROSITE" id="PS50174">
    <property type="entry name" value="G_PATCH"/>
    <property type="match status" value="1"/>
</dbReference>
<feature type="region of interest" description="Disordered" evidence="1">
    <location>
        <begin position="349"/>
        <end position="395"/>
    </location>
</feature>
<feature type="region of interest" description="Disordered" evidence="1">
    <location>
        <begin position="429"/>
        <end position="457"/>
    </location>
</feature>
<feature type="compositionally biased region" description="Polar residues" evidence="1">
    <location>
        <begin position="371"/>
        <end position="395"/>
    </location>
</feature>
<dbReference type="GO" id="GO:0005634">
    <property type="term" value="C:nucleus"/>
    <property type="evidence" value="ECO:0007669"/>
    <property type="project" value="TreeGrafter"/>
</dbReference>
<evidence type="ECO:0000259" key="2">
    <source>
        <dbReference type="PROSITE" id="PS50174"/>
    </source>
</evidence>
<feature type="compositionally biased region" description="Basic and acidic residues" evidence="1">
    <location>
        <begin position="92"/>
        <end position="105"/>
    </location>
</feature>
<name>A0A9P4VWA6_9PEZI</name>
<dbReference type="OrthoDB" id="20507at2759"/>